<reference evidence="2 3" key="1">
    <citation type="submission" date="2019-02" db="EMBL/GenBank/DDBJ databases">
        <title>Deep-cultivation of Planctomycetes and their phenomic and genomic characterization uncovers novel biology.</title>
        <authorList>
            <person name="Wiegand S."/>
            <person name="Jogler M."/>
            <person name="Boedeker C."/>
            <person name="Pinto D."/>
            <person name="Vollmers J."/>
            <person name="Rivas-Marin E."/>
            <person name="Kohn T."/>
            <person name="Peeters S.H."/>
            <person name="Heuer A."/>
            <person name="Rast P."/>
            <person name="Oberbeckmann S."/>
            <person name="Bunk B."/>
            <person name="Jeske O."/>
            <person name="Meyerdierks A."/>
            <person name="Storesund J.E."/>
            <person name="Kallscheuer N."/>
            <person name="Luecker S."/>
            <person name="Lage O.M."/>
            <person name="Pohl T."/>
            <person name="Merkel B.J."/>
            <person name="Hornburger P."/>
            <person name="Mueller R.-W."/>
            <person name="Bruemmer F."/>
            <person name="Labrenz M."/>
            <person name="Spormann A.M."/>
            <person name="Op Den Camp H."/>
            <person name="Overmann J."/>
            <person name="Amann R."/>
            <person name="Jetten M.S.M."/>
            <person name="Mascher T."/>
            <person name="Medema M.H."/>
            <person name="Devos D.P."/>
            <person name="Kaster A.-K."/>
            <person name="Ovreas L."/>
            <person name="Rohde M."/>
            <person name="Galperin M.Y."/>
            <person name="Jogler C."/>
        </authorList>
    </citation>
    <scope>NUCLEOTIDE SEQUENCE [LARGE SCALE GENOMIC DNA]</scope>
    <source>
        <strain evidence="2 3">CA54</strain>
    </source>
</reference>
<name>A0A5C6BPI2_9PLAN</name>
<sequence>MTNANALNNEEHLESPLREAVEAVRAEQVPDEVLQRAIVRALDIPSVSVAPPERSRHRGRWVPRRWLGFAVGTAAVVMVAFIWHLGNRSVLADVVKAVSNKTWLHAQGQGPNGVAIEMWYSPKHRIIAMRQGRKEVAETLFANVGQDTIEFYKKDGAGNPLLSRLPIDKDQRKQFSSGESTLNSLFFGRPLQGAAAEELEITGHTEQTIHDGDDIFIEHRFTTRVAENKQPTETVLRVDPETELPVAWESKIGKTRVFSCRVDFPATGPQTIYALGIPRDVEVLDQTPSPDQERILAALKTGRTEFDSYRAVVVESNSADHHANGSLVYQVWRQGLKWRVEQLRQPVRLGQGPHADEVPEGEEPRSWWLERGYEWEKMPESVSDGTQEIRLEKIKVQPRQPDPSNPRYILIVSYKPVATNTFRPRTTDPRPRDYRIMPEFHAYPFLFGAGIWGFQINVDAHPTEGPPRTVLVDSRKKSPSKLPGRIRGARYWVDPSRGYVVQQTQWLKTGQADQSRGGRVEMEELAVSPSGLWYPRVVRELQNSVNLDDGTTNDTFLRFYVDFEAEIPDELFDVNNWGPIE</sequence>
<dbReference type="RefSeq" id="WP_146370330.1">
    <property type="nucleotide sequence ID" value="NZ_SJPP01000001.1"/>
</dbReference>
<dbReference type="Proteomes" id="UP000320735">
    <property type="component" value="Unassembled WGS sequence"/>
</dbReference>
<dbReference type="EMBL" id="SJPP01000001">
    <property type="protein sequence ID" value="TWU12919.1"/>
    <property type="molecule type" value="Genomic_DNA"/>
</dbReference>
<keyword evidence="1" id="KW-0472">Membrane</keyword>
<accession>A0A5C6BPI2</accession>
<feature type="transmembrane region" description="Helical" evidence="1">
    <location>
        <begin position="66"/>
        <end position="86"/>
    </location>
</feature>
<proteinExistence type="predicted"/>
<evidence type="ECO:0000256" key="1">
    <source>
        <dbReference type="SAM" id="Phobius"/>
    </source>
</evidence>
<keyword evidence="3" id="KW-1185">Reference proteome</keyword>
<gene>
    <name evidence="2" type="ORF">CA54_17450</name>
</gene>
<dbReference type="AlphaFoldDB" id="A0A5C6BPI2"/>
<evidence type="ECO:0000313" key="2">
    <source>
        <dbReference type="EMBL" id="TWU12919.1"/>
    </source>
</evidence>
<protein>
    <submittedName>
        <fullName evidence="2">Uncharacterized protein</fullName>
    </submittedName>
</protein>
<keyword evidence="1" id="KW-1133">Transmembrane helix</keyword>
<dbReference type="OrthoDB" id="227605at2"/>
<organism evidence="2 3">
    <name type="scientific">Symmachiella macrocystis</name>
    <dbReference type="NCBI Taxonomy" id="2527985"/>
    <lineage>
        <taxon>Bacteria</taxon>
        <taxon>Pseudomonadati</taxon>
        <taxon>Planctomycetota</taxon>
        <taxon>Planctomycetia</taxon>
        <taxon>Planctomycetales</taxon>
        <taxon>Planctomycetaceae</taxon>
        <taxon>Symmachiella</taxon>
    </lineage>
</organism>
<comment type="caution">
    <text evidence="2">The sequence shown here is derived from an EMBL/GenBank/DDBJ whole genome shotgun (WGS) entry which is preliminary data.</text>
</comment>
<keyword evidence="1" id="KW-0812">Transmembrane</keyword>
<evidence type="ECO:0000313" key="3">
    <source>
        <dbReference type="Proteomes" id="UP000320735"/>
    </source>
</evidence>